<accession>A0AA41YVM9</accession>
<sequence length="75" mass="8170">MPDPEKRSVTIVGVHHDLARKQSKVRMVWDGDPDKSVVLPIPFGCSLDDMPRESEAALRALSADTATIGVRSIEA</sequence>
<protein>
    <submittedName>
        <fullName evidence="1">Uncharacterized protein</fullName>
    </submittedName>
</protein>
<evidence type="ECO:0000313" key="1">
    <source>
        <dbReference type="EMBL" id="MCW6507972.1"/>
    </source>
</evidence>
<dbReference type="AlphaFoldDB" id="A0AA41YVM9"/>
<gene>
    <name evidence="1" type="ORF">M8523_08055</name>
</gene>
<comment type="caution">
    <text evidence="1">The sequence shown here is derived from an EMBL/GenBank/DDBJ whole genome shotgun (WGS) entry which is preliminary data.</text>
</comment>
<keyword evidence="2" id="KW-1185">Reference proteome</keyword>
<dbReference type="Proteomes" id="UP001165667">
    <property type="component" value="Unassembled WGS sequence"/>
</dbReference>
<proteinExistence type="predicted"/>
<organism evidence="1 2">
    <name type="scientific">Lichenifustis flavocetrariae</name>
    <dbReference type="NCBI Taxonomy" id="2949735"/>
    <lineage>
        <taxon>Bacteria</taxon>
        <taxon>Pseudomonadati</taxon>
        <taxon>Pseudomonadota</taxon>
        <taxon>Alphaproteobacteria</taxon>
        <taxon>Hyphomicrobiales</taxon>
        <taxon>Lichenihabitantaceae</taxon>
        <taxon>Lichenifustis</taxon>
    </lineage>
</organism>
<reference evidence="1" key="1">
    <citation type="submission" date="2022-05" db="EMBL/GenBank/DDBJ databases">
        <authorList>
            <person name="Pankratov T."/>
        </authorList>
    </citation>
    <scope>NUCLEOTIDE SEQUENCE</scope>
    <source>
        <strain evidence="1">BP6-180914</strain>
    </source>
</reference>
<name>A0AA41YVM9_9HYPH</name>
<evidence type="ECO:0000313" key="2">
    <source>
        <dbReference type="Proteomes" id="UP001165667"/>
    </source>
</evidence>
<dbReference type="RefSeq" id="WP_282584333.1">
    <property type="nucleotide sequence ID" value="NZ_JAMOIM010000004.1"/>
</dbReference>
<dbReference type="EMBL" id="JAMOIM010000004">
    <property type="protein sequence ID" value="MCW6507972.1"/>
    <property type="molecule type" value="Genomic_DNA"/>
</dbReference>